<keyword evidence="9" id="KW-1185">Reference proteome</keyword>
<dbReference type="OrthoDB" id="440553at2759"/>
<keyword evidence="4 6" id="KW-0472">Membrane</keyword>
<comment type="subcellular location">
    <subcellularLocation>
        <location evidence="1">Membrane</location>
        <topology evidence="1">Multi-pass membrane protein</topology>
    </subcellularLocation>
</comment>
<accession>A0A6A6T5G8</accession>
<dbReference type="GO" id="GO:0022857">
    <property type="term" value="F:transmembrane transporter activity"/>
    <property type="evidence" value="ECO:0007669"/>
    <property type="project" value="InterPro"/>
</dbReference>
<dbReference type="InterPro" id="IPR011701">
    <property type="entry name" value="MFS"/>
</dbReference>
<dbReference type="PRINTS" id="PR01036">
    <property type="entry name" value="TCRTETB"/>
</dbReference>
<feature type="transmembrane region" description="Helical" evidence="6">
    <location>
        <begin position="80"/>
        <end position="97"/>
    </location>
</feature>
<feature type="transmembrane region" description="Helical" evidence="6">
    <location>
        <begin position="525"/>
        <end position="545"/>
    </location>
</feature>
<dbReference type="Pfam" id="PF07690">
    <property type="entry name" value="MFS_1"/>
    <property type="match status" value="1"/>
</dbReference>
<feature type="transmembrane region" description="Helical" evidence="6">
    <location>
        <begin position="325"/>
        <end position="346"/>
    </location>
</feature>
<evidence type="ECO:0000256" key="6">
    <source>
        <dbReference type="SAM" id="Phobius"/>
    </source>
</evidence>
<dbReference type="EMBL" id="MU004354">
    <property type="protein sequence ID" value="KAF2655106.1"/>
    <property type="molecule type" value="Genomic_DNA"/>
</dbReference>
<keyword evidence="3 6" id="KW-1133">Transmembrane helix</keyword>
<evidence type="ECO:0000256" key="1">
    <source>
        <dbReference type="ARBA" id="ARBA00004141"/>
    </source>
</evidence>
<feature type="transmembrane region" description="Helical" evidence="6">
    <location>
        <begin position="461"/>
        <end position="481"/>
    </location>
</feature>
<feature type="transmembrane region" description="Helical" evidence="6">
    <location>
        <begin position="168"/>
        <end position="190"/>
    </location>
</feature>
<feature type="transmembrane region" description="Helical" evidence="6">
    <location>
        <begin position="196"/>
        <end position="218"/>
    </location>
</feature>
<sequence>MAASKDPELTTRNVLTRASSPASENDEERSTPGIVYLTGPRLYLIVISILITTFLSNLETPIVATSLISISDDLGDFQNVPWMVTSYLLGFTGFMVIIAKSSDLFGRKLLLLVSLFLFLVFSAACAAAQTLPQLIIFRAFQGVGAGGGLTMGIIIATEVVPETQYATVVAIVSLTNCLGLVAGPLVGGAINDSITWRWVFLITLPPIVAVLAIVVFCLPRRFPYHGVKGAQEAPAHPYLPVFSRKTLARVDYPGVWLLLLGTMSLVAALEEAGVAFAWSSDYVISLLVVSVFLWMFFLAWEYHVTSQNRGREPVLPWRLVTQREPIGLLLVSTFAGVVTIGSVFLLPQSFQILYGASPLGSGVRLVPFNGATAVGAVLASVAAKKKIPPIWIMVVMSSIQIIGFALLATVPTSSHMTPAHYGYEVIAGFGCGANTSIVLLTTPFAVHGQDRAVAMSAMTQFRYMGGALGVAIAHAATYGYIKPRLSSFMSPDQVEGLLNNAQKISISSAADQARIEEILSAGYRLPMSIFAGFAGLQVLCTLLTWRKPQIRV</sequence>
<dbReference type="PANTHER" id="PTHR23501:SF43">
    <property type="entry name" value="MULTIDRUG TRANSPORTER, PUTATIVE (AFU_ORTHOLOGUE AFUA_6G03040)-RELATED"/>
    <property type="match status" value="1"/>
</dbReference>
<evidence type="ECO:0000256" key="2">
    <source>
        <dbReference type="ARBA" id="ARBA00022692"/>
    </source>
</evidence>
<evidence type="ECO:0000313" key="9">
    <source>
        <dbReference type="Proteomes" id="UP000799324"/>
    </source>
</evidence>
<evidence type="ECO:0000259" key="7">
    <source>
        <dbReference type="PROSITE" id="PS50850"/>
    </source>
</evidence>
<organism evidence="8 9">
    <name type="scientific">Lophiostoma macrostomum CBS 122681</name>
    <dbReference type="NCBI Taxonomy" id="1314788"/>
    <lineage>
        <taxon>Eukaryota</taxon>
        <taxon>Fungi</taxon>
        <taxon>Dikarya</taxon>
        <taxon>Ascomycota</taxon>
        <taxon>Pezizomycotina</taxon>
        <taxon>Dothideomycetes</taxon>
        <taxon>Pleosporomycetidae</taxon>
        <taxon>Pleosporales</taxon>
        <taxon>Lophiostomataceae</taxon>
        <taxon>Lophiostoma</taxon>
    </lineage>
</organism>
<evidence type="ECO:0000256" key="4">
    <source>
        <dbReference type="ARBA" id="ARBA00023136"/>
    </source>
</evidence>
<evidence type="ECO:0000256" key="5">
    <source>
        <dbReference type="SAM" id="MobiDB-lite"/>
    </source>
</evidence>
<feature type="transmembrane region" description="Helical" evidence="6">
    <location>
        <begin position="366"/>
        <end position="383"/>
    </location>
</feature>
<dbReference type="Proteomes" id="UP000799324">
    <property type="component" value="Unassembled WGS sequence"/>
</dbReference>
<dbReference type="InterPro" id="IPR005829">
    <property type="entry name" value="Sugar_transporter_CS"/>
</dbReference>
<dbReference type="InterPro" id="IPR020846">
    <property type="entry name" value="MFS_dom"/>
</dbReference>
<dbReference type="AlphaFoldDB" id="A0A6A6T5G8"/>
<dbReference type="Gene3D" id="1.20.1720.10">
    <property type="entry name" value="Multidrug resistance protein D"/>
    <property type="match status" value="1"/>
</dbReference>
<protein>
    <submittedName>
        <fullName evidence="8">MFS general substrate transporter</fullName>
    </submittedName>
</protein>
<keyword evidence="2 6" id="KW-0812">Transmembrane</keyword>
<name>A0A6A6T5G8_9PLEO</name>
<feature type="transmembrane region" description="Helical" evidence="6">
    <location>
        <begin position="42"/>
        <end position="68"/>
    </location>
</feature>
<dbReference type="SUPFAM" id="SSF103473">
    <property type="entry name" value="MFS general substrate transporter"/>
    <property type="match status" value="2"/>
</dbReference>
<dbReference type="InterPro" id="IPR036259">
    <property type="entry name" value="MFS_trans_sf"/>
</dbReference>
<feature type="transmembrane region" description="Helical" evidence="6">
    <location>
        <begin position="421"/>
        <end position="440"/>
    </location>
</feature>
<feature type="region of interest" description="Disordered" evidence="5">
    <location>
        <begin position="1"/>
        <end position="30"/>
    </location>
</feature>
<evidence type="ECO:0000256" key="3">
    <source>
        <dbReference type="ARBA" id="ARBA00022989"/>
    </source>
</evidence>
<dbReference type="PROSITE" id="PS00216">
    <property type="entry name" value="SUGAR_TRANSPORT_1"/>
    <property type="match status" value="1"/>
</dbReference>
<feature type="transmembrane region" description="Helical" evidence="6">
    <location>
        <begin position="390"/>
        <end position="409"/>
    </location>
</feature>
<dbReference type="PANTHER" id="PTHR23501">
    <property type="entry name" value="MAJOR FACILITATOR SUPERFAMILY"/>
    <property type="match status" value="1"/>
</dbReference>
<feature type="transmembrane region" description="Helical" evidence="6">
    <location>
        <begin position="135"/>
        <end position="156"/>
    </location>
</feature>
<feature type="transmembrane region" description="Helical" evidence="6">
    <location>
        <begin position="282"/>
        <end position="304"/>
    </location>
</feature>
<feature type="compositionally biased region" description="Polar residues" evidence="5">
    <location>
        <begin position="10"/>
        <end position="23"/>
    </location>
</feature>
<dbReference type="Gene3D" id="1.20.1250.20">
    <property type="entry name" value="MFS general substrate transporter like domains"/>
    <property type="match status" value="1"/>
</dbReference>
<feature type="transmembrane region" description="Helical" evidence="6">
    <location>
        <begin position="109"/>
        <end position="129"/>
    </location>
</feature>
<dbReference type="PROSITE" id="PS50850">
    <property type="entry name" value="MFS"/>
    <property type="match status" value="1"/>
</dbReference>
<feature type="transmembrane region" description="Helical" evidence="6">
    <location>
        <begin position="254"/>
        <end position="276"/>
    </location>
</feature>
<evidence type="ECO:0000313" key="8">
    <source>
        <dbReference type="EMBL" id="KAF2655106.1"/>
    </source>
</evidence>
<feature type="domain" description="Major facilitator superfamily (MFS) profile" evidence="7">
    <location>
        <begin position="45"/>
        <end position="549"/>
    </location>
</feature>
<proteinExistence type="predicted"/>
<gene>
    <name evidence="8" type="ORF">K491DRAFT_693255</name>
</gene>
<reference evidence="8" key="1">
    <citation type="journal article" date="2020" name="Stud. Mycol.">
        <title>101 Dothideomycetes genomes: a test case for predicting lifestyles and emergence of pathogens.</title>
        <authorList>
            <person name="Haridas S."/>
            <person name="Albert R."/>
            <person name="Binder M."/>
            <person name="Bloem J."/>
            <person name="Labutti K."/>
            <person name="Salamov A."/>
            <person name="Andreopoulos B."/>
            <person name="Baker S."/>
            <person name="Barry K."/>
            <person name="Bills G."/>
            <person name="Bluhm B."/>
            <person name="Cannon C."/>
            <person name="Castanera R."/>
            <person name="Culley D."/>
            <person name="Daum C."/>
            <person name="Ezra D."/>
            <person name="Gonzalez J."/>
            <person name="Henrissat B."/>
            <person name="Kuo A."/>
            <person name="Liang C."/>
            <person name="Lipzen A."/>
            <person name="Lutzoni F."/>
            <person name="Magnuson J."/>
            <person name="Mondo S."/>
            <person name="Nolan M."/>
            <person name="Ohm R."/>
            <person name="Pangilinan J."/>
            <person name="Park H.-J."/>
            <person name="Ramirez L."/>
            <person name="Alfaro M."/>
            <person name="Sun H."/>
            <person name="Tritt A."/>
            <person name="Yoshinaga Y."/>
            <person name="Zwiers L.-H."/>
            <person name="Turgeon B."/>
            <person name="Goodwin S."/>
            <person name="Spatafora J."/>
            <person name="Crous P."/>
            <person name="Grigoriev I."/>
        </authorList>
    </citation>
    <scope>NUCLEOTIDE SEQUENCE</scope>
    <source>
        <strain evidence="8">CBS 122681</strain>
    </source>
</reference>
<dbReference type="GO" id="GO:0005886">
    <property type="term" value="C:plasma membrane"/>
    <property type="evidence" value="ECO:0007669"/>
    <property type="project" value="TreeGrafter"/>
</dbReference>